<dbReference type="RefSeq" id="WP_142544807.1">
    <property type="nucleotide sequence ID" value="NZ_SADY01000005.1"/>
</dbReference>
<protein>
    <recommendedName>
        <fullName evidence="7">Flagellar protein FliT</fullName>
    </recommendedName>
</protein>
<comment type="subcellular location">
    <subcellularLocation>
        <location evidence="1">Cytoplasm</location>
        <location evidence="1">Cytosol</location>
    </subcellularLocation>
</comment>
<evidence type="ECO:0000256" key="7">
    <source>
        <dbReference type="ARBA" id="ARBA00093797"/>
    </source>
</evidence>
<evidence type="ECO:0000313" key="8">
    <source>
        <dbReference type="EMBL" id="TQR43733.1"/>
    </source>
</evidence>
<evidence type="ECO:0000256" key="1">
    <source>
        <dbReference type="ARBA" id="ARBA00004514"/>
    </source>
</evidence>
<organism evidence="8 9">
    <name type="scientific">Paenibacillus popilliae</name>
    <name type="common">Bacillus popilliae</name>
    <dbReference type="NCBI Taxonomy" id="78057"/>
    <lineage>
        <taxon>Bacteria</taxon>
        <taxon>Bacillati</taxon>
        <taxon>Bacillota</taxon>
        <taxon>Bacilli</taxon>
        <taxon>Bacillales</taxon>
        <taxon>Paenibacillaceae</taxon>
        <taxon>Paenibacillus</taxon>
    </lineage>
</organism>
<dbReference type="Gene3D" id="1.20.58.380">
    <property type="entry name" value="Flagellar protein flit"/>
    <property type="match status" value="1"/>
</dbReference>
<evidence type="ECO:0000256" key="4">
    <source>
        <dbReference type="ARBA" id="ARBA00023186"/>
    </source>
</evidence>
<evidence type="ECO:0000313" key="9">
    <source>
        <dbReference type="Proteomes" id="UP000316208"/>
    </source>
</evidence>
<dbReference type="Pfam" id="PF05400">
    <property type="entry name" value="FliT"/>
    <property type="match status" value="1"/>
</dbReference>
<comment type="caution">
    <text evidence="8">The sequence shown here is derived from an EMBL/GenBank/DDBJ whole genome shotgun (WGS) entry which is preliminary data.</text>
</comment>
<comment type="function">
    <text evidence="5">May act as an export chaperone for the filament capping protein FliD.</text>
</comment>
<dbReference type="InterPro" id="IPR008622">
    <property type="entry name" value="FliT"/>
</dbReference>
<keyword evidence="3" id="KW-1005">Bacterial flagellum biogenesis</keyword>
<sequence>MAGSDQVGKAVMIQSGSLIDLAHKLLEITQQYLYTIQSGSDDWYQQLEDYEFSQKHIVKGILAISNEPLPLGVKDQAQNIFKKCYDLELQIKDLLELHHQEVAKNINNLQQGNRLKKQYDLFSPYEAGSLFDTFK</sequence>
<gene>
    <name evidence="8" type="ORF">C7Y44_16475</name>
</gene>
<keyword evidence="9" id="KW-1185">Reference proteome</keyword>
<proteinExistence type="inferred from homology"/>
<comment type="similarity">
    <text evidence="6">Belongs to the bacillales FliT family.</text>
</comment>
<accession>A0ABY3ARM0</accession>
<evidence type="ECO:0000256" key="6">
    <source>
        <dbReference type="ARBA" id="ARBA00093785"/>
    </source>
</evidence>
<keyword evidence="4" id="KW-0143">Chaperone</keyword>
<evidence type="ECO:0000256" key="5">
    <source>
        <dbReference type="ARBA" id="ARBA00093765"/>
    </source>
</evidence>
<name>A0ABY3ARM0_PAEPP</name>
<dbReference type="EMBL" id="SADY01000005">
    <property type="protein sequence ID" value="TQR43733.1"/>
    <property type="molecule type" value="Genomic_DNA"/>
</dbReference>
<keyword evidence="2" id="KW-0963">Cytoplasm</keyword>
<reference evidence="8 9" key="1">
    <citation type="submission" date="2018-03" db="EMBL/GenBank/DDBJ databases">
        <title>Aerobic endospore-forming bacteria genome sequencing and assembly.</title>
        <authorList>
            <person name="Cavalcante D.A."/>
            <person name="Driks A."/>
            <person name="Putonti C."/>
            <person name="De-Souza M.T."/>
        </authorList>
    </citation>
    <scope>NUCLEOTIDE SEQUENCE [LARGE SCALE GENOMIC DNA]</scope>
    <source>
        <strain evidence="8 9">SDF0028</strain>
    </source>
</reference>
<evidence type="ECO:0000256" key="2">
    <source>
        <dbReference type="ARBA" id="ARBA00022490"/>
    </source>
</evidence>
<dbReference type="Proteomes" id="UP000316208">
    <property type="component" value="Unassembled WGS sequence"/>
</dbReference>
<evidence type="ECO:0000256" key="3">
    <source>
        <dbReference type="ARBA" id="ARBA00022795"/>
    </source>
</evidence>